<name>A0A4Y9QXR2_9BACT</name>
<dbReference type="InterPro" id="IPR004299">
    <property type="entry name" value="MBOAT_fam"/>
</dbReference>
<comment type="caution">
    <text evidence="9">The sequence shown here is derived from an EMBL/GenBank/DDBJ whole genome shotgun (WGS) entry which is preliminary data.</text>
</comment>
<evidence type="ECO:0000256" key="8">
    <source>
        <dbReference type="SAM" id="Phobius"/>
    </source>
</evidence>
<evidence type="ECO:0000313" key="9">
    <source>
        <dbReference type="EMBL" id="TFV97254.1"/>
    </source>
</evidence>
<reference evidence="9 10" key="1">
    <citation type="submission" date="2019-03" db="EMBL/GenBank/DDBJ databases">
        <title>Algoriphagus sp. nov, a new strain isolated from root system soil of mangrove plant Kandelia.</title>
        <authorList>
            <person name="Yin Q."/>
            <person name="Wang K."/>
            <person name="Song Z."/>
        </authorList>
    </citation>
    <scope>NUCLEOTIDE SEQUENCE [LARGE SCALE GENOMIC DNA]</scope>
    <source>
        <strain evidence="9 10">XY-J91</strain>
    </source>
</reference>
<dbReference type="GO" id="GO:0042121">
    <property type="term" value="P:alginic acid biosynthetic process"/>
    <property type="evidence" value="ECO:0007669"/>
    <property type="project" value="InterPro"/>
</dbReference>
<evidence type="ECO:0000256" key="3">
    <source>
        <dbReference type="ARBA" id="ARBA00022475"/>
    </source>
</evidence>
<dbReference type="GO" id="GO:0005886">
    <property type="term" value="C:plasma membrane"/>
    <property type="evidence" value="ECO:0007669"/>
    <property type="project" value="UniProtKB-SubCell"/>
</dbReference>
<dbReference type="PANTHER" id="PTHR13285">
    <property type="entry name" value="ACYLTRANSFERASE"/>
    <property type="match status" value="1"/>
</dbReference>
<feature type="transmembrane region" description="Helical" evidence="8">
    <location>
        <begin position="106"/>
        <end position="127"/>
    </location>
</feature>
<dbReference type="RefSeq" id="WP_135069513.1">
    <property type="nucleotide sequence ID" value="NZ_SPSB01000001.1"/>
</dbReference>
<proteinExistence type="inferred from homology"/>
<comment type="similarity">
    <text evidence="2 7">Belongs to the membrane-bound acyltransferase family.</text>
</comment>
<evidence type="ECO:0000256" key="4">
    <source>
        <dbReference type="ARBA" id="ARBA00022692"/>
    </source>
</evidence>
<dbReference type="GO" id="GO:0016746">
    <property type="term" value="F:acyltransferase activity"/>
    <property type="evidence" value="ECO:0007669"/>
    <property type="project" value="UniProtKB-KW"/>
</dbReference>
<feature type="transmembrane region" description="Helical" evidence="8">
    <location>
        <begin position="472"/>
        <end position="492"/>
    </location>
</feature>
<dbReference type="OrthoDB" id="9805788at2"/>
<feature type="transmembrane region" description="Helical" evidence="8">
    <location>
        <begin position="6"/>
        <end position="22"/>
    </location>
</feature>
<keyword evidence="7" id="KW-0808">Transferase</keyword>
<dbReference type="InterPro" id="IPR024194">
    <property type="entry name" value="Ac/AlaTfrase_AlgI/DltB"/>
</dbReference>
<evidence type="ECO:0000256" key="2">
    <source>
        <dbReference type="ARBA" id="ARBA00010323"/>
    </source>
</evidence>
<feature type="transmembrane region" description="Helical" evidence="8">
    <location>
        <begin position="390"/>
        <end position="414"/>
    </location>
</feature>
<dbReference type="PANTHER" id="PTHR13285:SF18">
    <property type="entry name" value="PROTEIN-CYSTEINE N-PALMITOYLTRANSFERASE RASP"/>
    <property type="match status" value="1"/>
</dbReference>
<organism evidence="9 10">
    <name type="scientific">Algoriphagus kandeliae</name>
    <dbReference type="NCBI Taxonomy" id="2562278"/>
    <lineage>
        <taxon>Bacteria</taxon>
        <taxon>Pseudomonadati</taxon>
        <taxon>Bacteroidota</taxon>
        <taxon>Cytophagia</taxon>
        <taxon>Cytophagales</taxon>
        <taxon>Cyclobacteriaceae</taxon>
        <taxon>Algoriphagus</taxon>
    </lineage>
</organism>
<keyword evidence="10" id="KW-1185">Reference proteome</keyword>
<evidence type="ECO:0000256" key="5">
    <source>
        <dbReference type="ARBA" id="ARBA00022989"/>
    </source>
</evidence>
<evidence type="ECO:0000256" key="7">
    <source>
        <dbReference type="PIRNR" id="PIRNR016636"/>
    </source>
</evidence>
<protein>
    <submittedName>
        <fullName evidence="9">MBOAT family protein</fullName>
    </submittedName>
</protein>
<evidence type="ECO:0000256" key="6">
    <source>
        <dbReference type="ARBA" id="ARBA00023136"/>
    </source>
</evidence>
<dbReference type="PIRSF" id="PIRSF500217">
    <property type="entry name" value="AlgI"/>
    <property type="match status" value="1"/>
</dbReference>
<keyword evidence="7" id="KW-0012">Acyltransferase</keyword>
<keyword evidence="6 7" id="KW-0472">Membrane</keyword>
<sequence length="502" mass="57941">MLFNSFEFLIFLPIVFLLYWFVFQKNLKAQNAFILLASYVFYGWWDWRFLGLIIASSAVDYYCGLKMGAVIARRNDEAISPKGSPNTDYTSNQLSTIDRGLLTRKAYLAISLTFNLGLLGFFKYFNFFIESASDFINLLGFQAHPSTLNLILPVGISFYTFQTMSYTIDVYRGKMESTKDPVAFFSYVAFFPQLVAGPIERASHLLPQFLKKREFEYQQGSDGMKLILWGLFKKMVIADNCALVVNPIFENYQTASGLELIMGAVLFSFQIYGDFSGYSDIAIGTAKLFGFDLMTNFKTPYFSRDIGEFWRRWHISLSTWFRDYVYIPLGGSRVSKPKAIRNIFIVFLVSGFWHGANWTFIAWGAIHATLFIPFFVLGKNRTYLDEGRHLIPSFGEVIQIMGTFTLVTIAWVFFRADSIETAFEYINAFFKNPLNEGFRFSLYQLPFAAVIMMLSLEWIFKGKQILAFKLSFLRYVGYVGVVMTILFFGAFFNPQDFIYFQF</sequence>
<dbReference type="AlphaFoldDB" id="A0A4Y9QXR2"/>
<dbReference type="InterPro" id="IPR028362">
    <property type="entry name" value="AlgI"/>
</dbReference>
<accession>A0A4Y9QXR2</accession>
<dbReference type="InterPro" id="IPR051085">
    <property type="entry name" value="MB_O-acyltransferase"/>
</dbReference>
<keyword evidence="3 7" id="KW-1003">Cell membrane</keyword>
<dbReference type="Proteomes" id="UP000297647">
    <property type="component" value="Unassembled WGS sequence"/>
</dbReference>
<evidence type="ECO:0000256" key="1">
    <source>
        <dbReference type="ARBA" id="ARBA00004651"/>
    </source>
</evidence>
<dbReference type="Pfam" id="PF03062">
    <property type="entry name" value="MBOAT"/>
    <property type="match status" value="1"/>
</dbReference>
<dbReference type="PIRSF" id="PIRSF016636">
    <property type="entry name" value="AlgI_DltB"/>
    <property type="match status" value="1"/>
</dbReference>
<feature type="transmembrane region" description="Helical" evidence="8">
    <location>
        <begin position="147"/>
        <end position="168"/>
    </location>
</feature>
<keyword evidence="4 8" id="KW-0812">Transmembrane</keyword>
<feature type="transmembrane region" description="Helical" evidence="8">
    <location>
        <begin position="360"/>
        <end position="378"/>
    </location>
</feature>
<gene>
    <name evidence="9" type="ORF">E4S40_00945</name>
</gene>
<comment type="subcellular location">
    <subcellularLocation>
        <location evidence="1">Cell membrane</location>
        <topology evidence="1">Multi-pass membrane protein</topology>
    </subcellularLocation>
</comment>
<feature type="transmembrane region" description="Helical" evidence="8">
    <location>
        <begin position="440"/>
        <end position="460"/>
    </location>
</feature>
<feature type="transmembrane region" description="Helical" evidence="8">
    <location>
        <begin position="51"/>
        <end position="72"/>
    </location>
</feature>
<dbReference type="EMBL" id="SPSB01000001">
    <property type="protein sequence ID" value="TFV97254.1"/>
    <property type="molecule type" value="Genomic_DNA"/>
</dbReference>
<keyword evidence="5 8" id="KW-1133">Transmembrane helix</keyword>
<evidence type="ECO:0000313" key="10">
    <source>
        <dbReference type="Proteomes" id="UP000297647"/>
    </source>
</evidence>